<dbReference type="RefSeq" id="XP_065331055.1">
    <property type="nucleotide sequence ID" value="XM_065474983.1"/>
</dbReference>
<dbReference type="Pfam" id="PF19055">
    <property type="entry name" value="ABC2_membrane_7"/>
    <property type="match status" value="1"/>
</dbReference>
<proteinExistence type="predicted"/>
<keyword evidence="7 8" id="KW-0472">Membrane</keyword>
<sequence length="559" mass="64034">MNFSTEENELIWRNLNLYSGKKHLLQNISGIVGPSSMTALMGPSGAGKTTLLNALAGRLPLNMKLSGEILLNSYPRDQNWPQIMGYVEQEFLSFENQTVFETLNFCKLIKNSDLSVDDVINILGLVKSKNDLISKLSGGEKKRLSMDEPTSGLDSFNALNILELLIKLAKIGKTIIVTIHQPSYNQIQYFQRIILLSQGKMIYEGSFEKCIDFFKECGYNLPRNTNPTDFFLDTISLDTRNDQNMNNCYNKINYINDVWMSHNINHNPNITKPLTNKQNINNKVILPLLIKRNILEYWRKKTYLKIKILQKLIFLLIFGLAYLRMNNTVLEIPSRKGSLTFLILNCLFGICAPIFNVFPDEKRVIIRERRSGMYSAFTSFLSKYISELPFNLIYEISYLSCLYWIIGLNSGAGRFFICLIIYASLINFSIIFGLAISSLSPSQNIAQIIGGTCILFFTIYSGAFGSTNAIPAWLRWMIFISPVYYAFTALIQNQFSGVEFYSNQGSVPGEEFIYANDTFIIGMWWCIFLMWLYTVLWFIIGSISLQYSTRTKIKLEQHN</sequence>
<dbReference type="Pfam" id="PF00005">
    <property type="entry name" value="ABC_tran"/>
    <property type="match status" value="1"/>
</dbReference>
<evidence type="ECO:0000256" key="1">
    <source>
        <dbReference type="ARBA" id="ARBA00004141"/>
    </source>
</evidence>
<dbReference type="InterPro" id="IPR050352">
    <property type="entry name" value="ABCG_transporters"/>
</dbReference>
<evidence type="ECO:0000256" key="8">
    <source>
        <dbReference type="SAM" id="Phobius"/>
    </source>
</evidence>
<dbReference type="InterPro" id="IPR013525">
    <property type="entry name" value="ABC2_TM"/>
</dbReference>
<dbReference type="GO" id="GO:0005524">
    <property type="term" value="F:ATP binding"/>
    <property type="evidence" value="ECO:0007669"/>
    <property type="project" value="UniProtKB-KW"/>
</dbReference>
<comment type="subcellular location">
    <subcellularLocation>
        <location evidence="1">Membrane</location>
        <topology evidence="1">Multi-pass membrane protein</topology>
    </subcellularLocation>
</comment>
<gene>
    <name evidence="10" type="ORF">VNE69_11077</name>
</gene>
<dbReference type="InterPro" id="IPR043926">
    <property type="entry name" value="ABCG_dom"/>
</dbReference>
<evidence type="ECO:0000256" key="7">
    <source>
        <dbReference type="ARBA" id="ARBA00023136"/>
    </source>
</evidence>
<evidence type="ECO:0000256" key="6">
    <source>
        <dbReference type="ARBA" id="ARBA00022989"/>
    </source>
</evidence>
<dbReference type="GO" id="GO:0140359">
    <property type="term" value="F:ABC-type transporter activity"/>
    <property type="evidence" value="ECO:0007669"/>
    <property type="project" value="InterPro"/>
</dbReference>
<accession>A0AAX4JG09</accession>
<dbReference type="PANTHER" id="PTHR48041">
    <property type="entry name" value="ABC TRANSPORTER G FAMILY MEMBER 28"/>
    <property type="match status" value="1"/>
</dbReference>
<dbReference type="AlphaFoldDB" id="A0AAX4JG09"/>
<protein>
    <submittedName>
        <fullName evidence="10">ABC transporter</fullName>
    </submittedName>
</protein>
<evidence type="ECO:0000259" key="9">
    <source>
        <dbReference type="PROSITE" id="PS50893"/>
    </source>
</evidence>
<evidence type="ECO:0000256" key="3">
    <source>
        <dbReference type="ARBA" id="ARBA00022692"/>
    </source>
</evidence>
<organism evidence="10 11">
    <name type="scientific">Vairimorpha necatrix</name>
    <dbReference type="NCBI Taxonomy" id="6039"/>
    <lineage>
        <taxon>Eukaryota</taxon>
        <taxon>Fungi</taxon>
        <taxon>Fungi incertae sedis</taxon>
        <taxon>Microsporidia</taxon>
        <taxon>Nosematidae</taxon>
        <taxon>Vairimorpha</taxon>
    </lineage>
</organism>
<feature type="transmembrane region" description="Helical" evidence="8">
    <location>
        <begin position="445"/>
        <end position="465"/>
    </location>
</feature>
<dbReference type="Proteomes" id="UP001334084">
    <property type="component" value="Chromosome 11"/>
</dbReference>
<dbReference type="Gene3D" id="3.40.50.300">
    <property type="entry name" value="P-loop containing nucleotide triphosphate hydrolases"/>
    <property type="match status" value="1"/>
</dbReference>
<dbReference type="Pfam" id="PF01061">
    <property type="entry name" value="ABC2_membrane"/>
    <property type="match status" value="1"/>
</dbReference>
<keyword evidence="6 8" id="KW-1133">Transmembrane helix</keyword>
<dbReference type="PANTHER" id="PTHR48041:SF139">
    <property type="entry name" value="PROTEIN SCARLET"/>
    <property type="match status" value="1"/>
</dbReference>
<dbReference type="InterPro" id="IPR003439">
    <property type="entry name" value="ABC_transporter-like_ATP-bd"/>
</dbReference>
<dbReference type="GO" id="GO:0016020">
    <property type="term" value="C:membrane"/>
    <property type="evidence" value="ECO:0007669"/>
    <property type="project" value="UniProtKB-SubCell"/>
</dbReference>
<dbReference type="GO" id="GO:0016887">
    <property type="term" value="F:ATP hydrolysis activity"/>
    <property type="evidence" value="ECO:0007669"/>
    <property type="project" value="InterPro"/>
</dbReference>
<feature type="transmembrane region" description="Helical" evidence="8">
    <location>
        <begin position="415"/>
        <end position="439"/>
    </location>
</feature>
<dbReference type="InterPro" id="IPR003593">
    <property type="entry name" value="AAA+_ATPase"/>
</dbReference>
<dbReference type="InterPro" id="IPR027417">
    <property type="entry name" value="P-loop_NTPase"/>
</dbReference>
<dbReference type="SUPFAM" id="SSF52540">
    <property type="entry name" value="P-loop containing nucleoside triphosphate hydrolases"/>
    <property type="match status" value="1"/>
</dbReference>
<keyword evidence="11" id="KW-1185">Reference proteome</keyword>
<reference evidence="10" key="1">
    <citation type="journal article" date="2024" name="BMC Genomics">
        <title>Functional annotation of a divergent genome using sequence and structure-based similarity.</title>
        <authorList>
            <person name="Svedberg D."/>
            <person name="Winiger R.R."/>
            <person name="Berg A."/>
            <person name="Sharma H."/>
            <person name="Tellgren-Roth C."/>
            <person name="Debrunner-Vossbrinck B.A."/>
            <person name="Vossbrinck C.R."/>
            <person name="Barandun J."/>
        </authorList>
    </citation>
    <scope>NUCLEOTIDE SEQUENCE</scope>
    <source>
        <strain evidence="10">Illinois isolate</strain>
    </source>
</reference>
<keyword evidence="3 8" id="KW-0812">Transmembrane</keyword>
<name>A0AAX4JG09_9MICR</name>
<feature type="transmembrane region" description="Helical" evidence="8">
    <location>
        <begin position="472"/>
        <end position="491"/>
    </location>
</feature>
<feature type="transmembrane region" description="Helical" evidence="8">
    <location>
        <begin position="522"/>
        <end position="545"/>
    </location>
</feature>
<dbReference type="PROSITE" id="PS50893">
    <property type="entry name" value="ABC_TRANSPORTER_2"/>
    <property type="match status" value="1"/>
</dbReference>
<dbReference type="GeneID" id="90542751"/>
<dbReference type="EMBL" id="CP142736">
    <property type="protein sequence ID" value="WUR04910.1"/>
    <property type="molecule type" value="Genomic_DNA"/>
</dbReference>
<evidence type="ECO:0000313" key="11">
    <source>
        <dbReference type="Proteomes" id="UP001334084"/>
    </source>
</evidence>
<feature type="transmembrane region" description="Helical" evidence="8">
    <location>
        <begin position="337"/>
        <end position="358"/>
    </location>
</feature>
<feature type="transmembrane region" description="Helical" evidence="8">
    <location>
        <begin position="392"/>
        <end position="408"/>
    </location>
</feature>
<feature type="domain" description="ABC transporter" evidence="9">
    <location>
        <begin position="10"/>
        <end position="223"/>
    </location>
</feature>
<keyword evidence="5" id="KW-0067">ATP-binding</keyword>
<keyword evidence="4" id="KW-0547">Nucleotide-binding</keyword>
<evidence type="ECO:0000313" key="10">
    <source>
        <dbReference type="EMBL" id="WUR04910.1"/>
    </source>
</evidence>
<feature type="transmembrane region" description="Helical" evidence="8">
    <location>
        <begin position="308"/>
        <end position="325"/>
    </location>
</feature>
<evidence type="ECO:0000256" key="2">
    <source>
        <dbReference type="ARBA" id="ARBA00022448"/>
    </source>
</evidence>
<dbReference type="SMART" id="SM00382">
    <property type="entry name" value="AAA"/>
    <property type="match status" value="1"/>
</dbReference>
<evidence type="ECO:0000256" key="5">
    <source>
        <dbReference type="ARBA" id="ARBA00022840"/>
    </source>
</evidence>
<evidence type="ECO:0000256" key="4">
    <source>
        <dbReference type="ARBA" id="ARBA00022741"/>
    </source>
</evidence>
<keyword evidence="2" id="KW-0813">Transport</keyword>